<feature type="region of interest" description="Disordered" evidence="7">
    <location>
        <begin position="112"/>
        <end position="131"/>
    </location>
</feature>
<keyword evidence="5" id="KW-0406">Ion transport</keyword>
<dbReference type="GO" id="GO:0007155">
    <property type="term" value="P:cell adhesion"/>
    <property type="evidence" value="ECO:0007669"/>
    <property type="project" value="InterPro"/>
</dbReference>
<evidence type="ECO:0000256" key="5">
    <source>
        <dbReference type="ARBA" id="ARBA00022906"/>
    </source>
</evidence>
<sequence>MKKLCYLFLLFIPLAQSAEPLHIFVSVLPQQTFVERIGGSHVIAEALVKPGANPHTYEPTPSQIKRLANADLYIRIGIPFETAWLPRIQAANPQLKIIDARDGIALQPLAAHEDDEHDAANEKPAHEHASVELDPHLWTSPLLVKQMAVTMETALANIDSTHAADYRTNLAAFTAELDALDHEIRAELMGLRQRRFMVFHPAWGYFAAAYGLEQITIEHAGKEPSARQLVALIEQAQREAVHVILVQPQFSPKAAAQVAQAIDGKVESIDPLAADYFATLRRIARVLAETAASK</sequence>
<dbReference type="PANTHER" id="PTHR42953:SF3">
    <property type="entry name" value="HIGH-AFFINITY ZINC UPTAKE SYSTEM PROTEIN ZNUA"/>
    <property type="match status" value="1"/>
</dbReference>
<dbReference type="InterPro" id="IPR006127">
    <property type="entry name" value="ZnuA-like"/>
</dbReference>
<dbReference type="GO" id="GO:0006829">
    <property type="term" value="P:zinc ion transport"/>
    <property type="evidence" value="ECO:0007669"/>
    <property type="project" value="UniProtKB-KW"/>
</dbReference>
<protein>
    <recommendedName>
        <fullName evidence="2">High-affinity zinc uptake system protein ZnuA</fullName>
    </recommendedName>
</protein>
<dbReference type="EMBL" id="PPGH01000013">
    <property type="protein sequence ID" value="PQJ97387.1"/>
    <property type="molecule type" value="Genomic_DNA"/>
</dbReference>
<dbReference type="PANTHER" id="PTHR42953">
    <property type="entry name" value="HIGH-AFFINITY ZINC UPTAKE SYSTEM PROTEIN ZNUA-RELATED"/>
    <property type="match status" value="1"/>
</dbReference>
<dbReference type="Proteomes" id="UP000239936">
    <property type="component" value="Unassembled WGS sequence"/>
</dbReference>
<feature type="chain" id="PRO_5015392658" description="High-affinity zinc uptake system protein ZnuA" evidence="8">
    <location>
        <begin position="19"/>
        <end position="294"/>
    </location>
</feature>
<dbReference type="InterPro" id="IPR006128">
    <property type="entry name" value="Lipoprotein_PsaA-like"/>
</dbReference>
<keyword evidence="5" id="KW-0862">Zinc</keyword>
<evidence type="ECO:0000313" key="10">
    <source>
        <dbReference type="Proteomes" id="UP000239936"/>
    </source>
</evidence>
<dbReference type="AlphaFoldDB" id="A0A2S7XUH2"/>
<evidence type="ECO:0000313" key="9">
    <source>
        <dbReference type="EMBL" id="PQJ97387.1"/>
    </source>
</evidence>
<evidence type="ECO:0000256" key="6">
    <source>
        <dbReference type="RuleBase" id="RU003512"/>
    </source>
</evidence>
<evidence type="ECO:0000256" key="2">
    <source>
        <dbReference type="ARBA" id="ARBA00015915"/>
    </source>
</evidence>
<keyword evidence="10" id="KW-1185">Reference proteome</keyword>
<organism evidence="9 10">
    <name type="scientific">Chromatium okenii</name>
    <dbReference type="NCBI Taxonomy" id="61644"/>
    <lineage>
        <taxon>Bacteria</taxon>
        <taxon>Pseudomonadati</taxon>
        <taxon>Pseudomonadota</taxon>
        <taxon>Gammaproteobacteria</taxon>
        <taxon>Chromatiales</taxon>
        <taxon>Chromatiaceae</taxon>
        <taxon>Chromatium</taxon>
    </lineage>
</organism>
<dbReference type="SUPFAM" id="SSF53807">
    <property type="entry name" value="Helical backbone' metal receptor"/>
    <property type="match status" value="1"/>
</dbReference>
<gene>
    <name evidence="9" type="ORF">CXB77_02365</name>
</gene>
<comment type="caution">
    <text evidence="9">The sequence shown here is derived from an EMBL/GenBank/DDBJ whole genome shotgun (WGS) entry which is preliminary data.</text>
</comment>
<comment type="similarity">
    <text evidence="1 6">Belongs to the bacterial solute-binding protein 9 family.</text>
</comment>
<dbReference type="RefSeq" id="WP_105072645.1">
    <property type="nucleotide sequence ID" value="NZ_PPGH01000013.1"/>
</dbReference>
<evidence type="ECO:0000256" key="4">
    <source>
        <dbReference type="ARBA" id="ARBA00022729"/>
    </source>
</evidence>
<evidence type="ECO:0000256" key="1">
    <source>
        <dbReference type="ARBA" id="ARBA00011028"/>
    </source>
</evidence>
<evidence type="ECO:0000256" key="7">
    <source>
        <dbReference type="SAM" id="MobiDB-lite"/>
    </source>
</evidence>
<keyword evidence="4 8" id="KW-0732">Signal</keyword>
<proteinExistence type="inferred from homology"/>
<dbReference type="PRINTS" id="PR00690">
    <property type="entry name" value="ADHESNFAMILY"/>
</dbReference>
<dbReference type="OrthoDB" id="9793396at2"/>
<dbReference type="Gene3D" id="3.40.50.1980">
    <property type="entry name" value="Nitrogenase molybdenum iron protein domain"/>
    <property type="match status" value="2"/>
</dbReference>
<accession>A0A2S7XUH2</accession>
<dbReference type="Pfam" id="PF01297">
    <property type="entry name" value="ZnuA"/>
    <property type="match status" value="1"/>
</dbReference>
<feature type="signal peptide" evidence="8">
    <location>
        <begin position="1"/>
        <end position="18"/>
    </location>
</feature>
<evidence type="ECO:0000256" key="8">
    <source>
        <dbReference type="SAM" id="SignalP"/>
    </source>
</evidence>
<dbReference type="GO" id="GO:0046872">
    <property type="term" value="F:metal ion binding"/>
    <property type="evidence" value="ECO:0007669"/>
    <property type="project" value="InterPro"/>
</dbReference>
<dbReference type="InterPro" id="IPR050492">
    <property type="entry name" value="Bact_metal-bind_prot9"/>
</dbReference>
<keyword evidence="3 6" id="KW-0813">Transport</keyword>
<name>A0A2S7XUH2_9GAMM</name>
<evidence type="ECO:0000256" key="3">
    <source>
        <dbReference type="ARBA" id="ARBA00022448"/>
    </source>
</evidence>
<keyword evidence="5" id="KW-0864">Zinc transport</keyword>
<reference evidence="9 10" key="1">
    <citation type="submission" date="2018-01" db="EMBL/GenBank/DDBJ databases">
        <title>The complete genome sequence of Chromatium okenii LaCa, a purple sulfur bacterium with a turbulent life.</title>
        <authorList>
            <person name="Luedin S.M."/>
            <person name="Liechti N."/>
            <person name="Storelli N."/>
            <person name="Danza F."/>
            <person name="Wittwer M."/>
            <person name="Pothier J.F."/>
            <person name="Tonolla M.A."/>
        </authorList>
    </citation>
    <scope>NUCLEOTIDE SEQUENCE [LARGE SCALE GENOMIC DNA]</scope>
    <source>
        <strain evidence="9 10">LaCa</strain>
    </source>
</reference>